<name>A0A9X3NE20_9ACTN</name>
<protein>
    <submittedName>
        <fullName evidence="1">Uncharacterized protein</fullName>
    </submittedName>
</protein>
<accession>A0A9X3NE20</accession>
<dbReference type="RefSeq" id="WP_270026732.1">
    <property type="nucleotide sequence ID" value="NZ_JAPDDP010000034.1"/>
</dbReference>
<evidence type="ECO:0000313" key="2">
    <source>
        <dbReference type="Proteomes" id="UP001147653"/>
    </source>
</evidence>
<sequence>MIATLLAGLLAFGPADPVLPVSATCVDAAADTVAIGRETSRGWVIETSTADGPWLRVIGPIKREYDRICPRLSAAADGTAVVVSFSEFGDDEHQLAVRRPGGTFGTPTVLRSSIPVTTAAARGGRVAVLYRTGRTGSPTLLQLPPDGPPSRVAVPSAADGELFSLAPDGSTTLGAAPDGSFPIAMDASGRQLRGAFSEDGLRVQVGAEPPALVAPVYETYGVIGALAEDGAAVVIYHDQQRGLMAVDRAAGGAWSAPHPLPRGSSDDLLGMGIEPPSIPARVDIASSGRVVVAWDLADNGANVAVTGQAGGVWGRTAVLSSPSRQPGWPVVTGDRVLWIEPDSAHGPGPLRGARVGAPAPVDTRAPVYTLKLPPQVKATRKGHATIPFTVRCDEACDVFFDTEDPVDGYVARSLAAGERRTLRFRNRSAYVSGTHRVRFKLVVSDRAGNAHRRTVRVRVRVP</sequence>
<proteinExistence type="predicted"/>
<organism evidence="1 2">
    <name type="scientific">Solirubrobacter phytolaccae</name>
    <dbReference type="NCBI Taxonomy" id="1404360"/>
    <lineage>
        <taxon>Bacteria</taxon>
        <taxon>Bacillati</taxon>
        <taxon>Actinomycetota</taxon>
        <taxon>Thermoleophilia</taxon>
        <taxon>Solirubrobacterales</taxon>
        <taxon>Solirubrobacteraceae</taxon>
        <taxon>Solirubrobacter</taxon>
    </lineage>
</organism>
<evidence type="ECO:0000313" key="1">
    <source>
        <dbReference type="EMBL" id="MDA0182366.1"/>
    </source>
</evidence>
<keyword evidence="2" id="KW-1185">Reference proteome</keyword>
<dbReference type="EMBL" id="JAPDDP010000034">
    <property type="protein sequence ID" value="MDA0182366.1"/>
    <property type="molecule type" value="Genomic_DNA"/>
</dbReference>
<dbReference type="Proteomes" id="UP001147653">
    <property type="component" value="Unassembled WGS sequence"/>
</dbReference>
<gene>
    <name evidence="1" type="ORF">OJ997_18810</name>
</gene>
<dbReference type="AlphaFoldDB" id="A0A9X3NE20"/>
<comment type="caution">
    <text evidence="1">The sequence shown here is derived from an EMBL/GenBank/DDBJ whole genome shotgun (WGS) entry which is preliminary data.</text>
</comment>
<reference evidence="1" key="1">
    <citation type="submission" date="2022-10" db="EMBL/GenBank/DDBJ databases">
        <title>The WGS of Solirubrobacter phytolaccae KCTC 29190.</title>
        <authorList>
            <person name="Jiang Z."/>
        </authorList>
    </citation>
    <scope>NUCLEOTIDE SEQUENCE</scope>
    <source>
        <strain evidence="1">KCTC 29190</strain>
    </source>
</reference>